<dbReference type="Proteomes" id="UP000006671">
    <property type="component" value="Unassembled WGS sequence"/>
</dbReference>
<name>D2V202_NAEGR</name>
<dbReference type="GO" id="GO:0000932">
    <property type="term" value="C:P-body"/>
    <property type="evidence" value="ECO:0007669"/>
    <property type="project" value="TreeGrafter"/>
</dbReference>
<dbReference type="PANTHER" id="PTHR23355:SF9">
    <property type="entry name" value="DIS3-LIKE EXONUCLEASE 2"/>
    <property type="match status" value="1"/>
</dbReference>
<dbReference type="InterPro" id="IPR050180">
    <property type="entry name" value="RNR_Ribonuclease"/>
</dbReference>
<dbReference type="GO" id="GO:0000175">
    <property type="term" value="F:3'-5'-RNA exonuclease activity"/>
    <property type="evidence" value="ECO:0007669"/>
    <property type="project" value="TreeGrafter"/>
</dbReference>
<dbReference type="InterPro" id="IPR001900">
    <property type="entry name" value="RNase_II/R"/>
</dbReference>
<dbReference type="KEGG" id="ngr:NAEGRDRAFT_78199"/>
<dbReference type="Pfam" id="PF00773">
    <property type="entry name" value="RNB"/>
    <property type="match status" value="2"/>
</dbReference>
<feature type="domain" description="RNB" evidence="1">
    <location>
        <begin position="317"/>
        <end position="602"/>
    </location>
</feature>
<dbReference type="OrthoDB" id="10254939at2759"/>
<dbReference type="OMA" id="SHEHIRH"/>
<dbReference type="AlphaFoldDB" id="D2V202"/>
<organism evidence="3">
    <name type="scientific">Naegleria gruberi</name>
    <name type="common">Amoeba</name>
    <dbReference type="NCBI Taxonomy" id="5762"/>
    <lineage>
        <taxon>Eukaryota</taxon>
        <taxon>Discoba</taxon>
        <taxon>Heterolobosea</taxon>
        <taxon>Tetramitia</taxon>
        <taxon>Eutetramitia</taxon>
        <taxon>Vahlkampfiidae</taxon>
        <taxon>Naegleria</taxon>
    </lineage>
</organism>
<dbReference type="STRING" id="5762.D2V202"/>
<evidence type="ECO:0000313" key="3">
    <source>
        <dbReference type="Proteomes" id="UP000006671"/>
    </source>
</evidence>
<dbReference type="RefSeq" id="XP_002681994.1">
    <property type="nucleotide sequence ID" value="XM_002681948.1"/>
</dbReference>
<sequence length="719" mass="83197">MKQKQNAGSSTTTNGGDFPSLLSHTGLMFNKGSIWMGFRVNGKTFYVAPLMEDHHTEGVNFQKMDISAPSSRFLLLDDISSYGVENTEEQRTILYKKLNNFLLNNEQEIKQKLVKFWDENVSPARLFSLDELIACLDLEHEKICSEIGKVILQFSTFYILTDMPHFEKSKHEMTFKSISREQLRESTLKLKFTHQIDNITKGDVNIILDQEELMILKYRLLECLMVQSESKYWHEFCKYIIPKNKTMEGKVKFWLHHLGVEISLPEALILKSNVFPAELNDLVIKCILKVADPKELHHKMKDIVHYTGYKEKIPEFTKDWRYYDNVITIDSEGTMDIDDAISILESNSDSLKVAVHITNVGHFLYEYLGESDINKLFQHHLFREASRKVTSHYICLPKDSPLFRTTDNHERPLTVFPMLPPSLSEDLLSLKTGEKVAITYEFDMKVGEPPILINIHPSRVNIIENTTYEKVETLFDSDENWEKLYQYCAQLQTSRLTNQQVDRPYIVPHPSSNTTSDLIISSRRSLKGSIVIGECAILVGSLVGEYFSKNNIPAIAKVFEDGLTRIKISNGYLSSPYIQQTSPVRRFIDTINQIQLYLHLTRQAILSENQLELFKEKIDSETHKSQDVEDDTIMYWVLCNLWENYKYDENQASQPKHLTGIVGKPKEGNHVKIKLDKERFCSFKILCSNIDPSLLDTTIHFLIDSIDWEELTVKIKQFD</sequence>
<gene>
    <name evidence="2" type="ORF">NAEGRDRAFT_78199</name>
</gene>
<dbReference type="EMBL" id="GG738848">
    <property type="protein sequence ID" value="EFC49250.1"/>
    <property type="molecule type" value="Genomic_DNA"/>
</dbReference>
<dbReference type="SMART" id="SM00955">
    <property type="entry name" value="RNB"/>
    <property type="match status" value="1"/>
</dbReference>
<dbReference type="GeneID" id="8855246"/>
<dbReference type="PANTHER" id="PTHR23355">
    <property type="entry name" value="RIBONUCLEASE"/>
    <property type="match status" value="1"/>
</dbReference>
<dbReference type="InterPro" id="IPR012340">
    <property type="entry name" value="NA-bd_OB-fold"/>
</dbReference>
<dbReference type="GO" id="GO:0006402">
    <property type="term" value="P:mRNA catabolic process"/>
    <property type="evidence" value="ECO:0007669"/>
    <property type="project" value="TreeGrafter"/>
</dbReference>
<dbReference type="SUPFAM" id="SSF50249">
    <property type="entry name" value="Nucleic acid-binding proteins"/>
    <property type="match status" value="1"/>
</dbReference>
<accession>D2V202</accession>
<evidence type="ECO:0000259" key="1">
    <source>
        <dbReference type="SMART" id="SM00955"/>
    </source>
</evidence>
<evidence type="ECO:0000313" key="2">
    <source>
        <dbReference type="EMBL" id="EFC49250.1"/>
    </source>
</evidence>
<proteinExistence type="predicted"/>
<dbReference type="VEuPathDB" id="AmoebaDB:NAEGRDRAFT_78199"/>
<reference evidence="2 3" key="1">
    <citation type="journal article" date="2010" name="Cell">
        <title>The genome of Naegleria gruberi illuminates early eukaryotic versatility.</title>
        <authorList>
            <person name="Fritz-Laylin L.K."/>
            <person name="Prochnik S.E."/>
            <person name="Ginger M.L."/>
            <person name="Dacks J.B."/>
            <person name="Carpenter M.L."/>
            <person name="Field M.C."/>
            <person name="Kuo A."/>
            <person name="Paredez A."/>
            <person name="Chapman J."/>
            <person name="Pham J."/>
            <person name="Shu S."/>
            <person name="Neupane R."/>
            <person name="Cipriano M."/>
            <person name="Mancuso J."/>
            <person name="Tu H."/>
            <person name="Salamov A."/>
            <person name="Lindquist E."/>
            <person name="Shapiro H."/>
            <person name="Lucas S."/>
            <person name="Grigoriev I.V."/>
            <person name="Cande W.Z."/>
            <person name="Fulton C."/>
            <person name="Rokhsar D.S."/>
            <person name="Dawson S.C."/>
        </authorList>
    </citation>
    <scope>NUCLEOTIDE SEQUENCE [LARGE SCALE GENOMIC DNA]</scope>
    <source>
        <strain evidence="2 3">NEG-M</strain>
    </source>
</reference>
<keyword evidence="3" id="KW-1185">Reference proteome</keyword>
<dbReference type="GO" id="GO:0003723">
    <property type="term" value="F:RNA binding"/>
    <property type="evidence" value="ECO:0007669"/>
    <property type="project" value="InterPro"/>
</dbReference>
<dbReference type="InParanoid" id="D2V202"/>
<protein>
    <submittedName>
        <fullName evidence="2">Exoribonucelase, VacB family</fullName>
    </submittedName>
</protein>